<dbReference type="GO" id="GO:0031047">
    <property type="term" value="P:regulatory ncRNA-mediated gene silencing"/>
    <property type="evidence" value="ECO:0007669"/>
    <property type="project" value="UniProtKB-KW"/>
</dbReference>
<evidence type="ECO:0000256" key="3">
    <source>
        <dbReference type="ARBA" id="ARBA00021330"/>
    </source>
</evidence>
<evidence type="ECO:0000313" key="15">
    <source>
        <dbReference type="EMBL" id="CAH8345755.1"/>
    </source>
</evidence>
<evidence type="ECO:0000256" key="6">
    <source>
        <dbReference type="ARBA" id="ARBA00022691"/>
    </source>
</evidence>
<protein>
    <recommendedName>
        <fullName evidence="3">Small RNA 2'-O-methyltransferase</fullName>
        <ecNumber evidence="11">2.1.1.386</ecNumber>
    </recommendedName>
</protein>
<evidence type="ECO:0000256" key="1">
    <source>
        <dbReference type="ARBA" id="ARBA00001946"/>
    </source>
</evidence>
<keyword evidence="9 13" id="KW-0694">RNA-binding</keyword>
<dbReference type="PANTHER" id="PTHR21404">
    <property type="entry name" value="HEN1"/>
    <property type="match status" value="1"/>
</dbReference>
<dbReference type="AlphaFoldDB" id="A0ABC8K5Y3"/>
<evidence type="ECO:0000256" key="9">
    <source>
        <dbReference type="ARBA" id="ARBA00022884"/>
    </source>
</evidence>
<dbReference type="EC" id="2.1.1.386" evidence="11"/>
<keyword evidence="7" id="KW-0479">Metal-binding</keyword>
<evidence type="ECO:0000256" key="10">
    <source>
        <dbReference type="ARBA" id="ARBA00023158"/>
    </source>
</evidence>
<name>A0ABC8K5Y3_ERUVS</name>
<evidence type="ECO:0000256" key="13">
    <source>
        <dbReference type="PROSITE-ProRule" id="PRU00332"/>
    </source>
</evidence>
<keyword evidence="5" id="KW-0808">Transferase</keyword>
<reference evidence="15 16" key="1">
    <citation type="submission" date="2022-03" db="EMBL/GenBank/DDBJ databases">
        <authorList>
            <person name="Macdonald S."/>
            <person name="Ahmed S."/>
            <person name="Newling K."/>
        </authorList>
    </citation>
    <scope>NUCLEOTIDE SEQUENCE [LARGE SCALE GENOMIC DNA]</scope>
</reference>
<feature type="domain" description="HTH La-type RNA-binding" evidence="14">
    <location>
        <begin position="83"/>
        <end position="195"/>
    </location>
</feature>
<dbReference type="GO" id="GO:0046872">
    <property type="term" value="F:metal ion binding"/>
    <property type="evidence" value="ECO:0007669"/>
    <property type="project" value="UniProtKB-KW"/>
</dbReference>
<proteinExistence type="inferred from homology"/>
<evidence type="ECO:0000256" key="12">
    <source>
        <dbReference type="ARBA" id="ARBA00048418"/>
    </source>
</evidence>
<dbReference type="Gene3D" id="3.40.50.150">
    <property type="entry name" value="Vaccinia Virus protein VP39"/>
    <property type="match status" value="1"/>
</dbReference>
<dbReference type="Proteomes" id="UP001642260">
    <property type="component" value="Unassembled WGS sequence"/>
</dbReference>
<evidence type="ECO:0000256" key="4">
    <source>
        <dbReference type="ARBA" id="ARBA00022603"/>
    </source>
</evidence>
<keyword evidence="4" id="KW-0489">Methyltransferase</keyword>
<dbReference type="InterPro" id="IPR029063">
    <property type="entry name" value="SAM-dependent_MTases_sf"/>
</dbReference>
<evidence type="ECO:0000259" key="14">
    <source>
        <dbReference type="PROSITE" id="PS50961"/>
    </source>
</evidence>
<dbReference type="InterPro" id="IPR026610">
    <property type="entry name" value="Hen1"/>
</dbReference>
<dbReference type="GO" id="GO:0003723">
    <property type="term" value="F:RNA binding"/>
    <property type="evidence" value="ECO:0007669"/>
    <property type="project" value="UniProtKB-UniRule"/>
</dbReference>
<dbReference type="InterPro" id="IPR006630">
    <property type="entry name" value="La_HTH"/>
</dbReference>
<comment type="cofactor">
    <cofactor evidence="1">
        <name>Mg(2+)</name>
        <dbReference type="ChEBI" id="CHEBI:18420"/>
    </cofactor>
</comment>
<keyword evidence="16" id="KW-1185">Reference proteome</keyword>
<comment type="catalytic activity">
    <reaction evidence="12">
        <text>small RNA 3'-end nucleotide + S-adenosyl-L-methionine = small RNA 3'-end 2'-O-methylnucleotide + S-adenosyl-L-homocysteine + H(+)</text>
        <dbReference type="Rhea" id="RHEA:37887"/>
        <dbReference type="Rhea" id="RHEA-COMP:10415"/>
        <dbReference type="Rhea" id="RHEA-COMP:10416"/>
        <dbReference type="ChEBI" id="CHEBI:15378"/>
        <dbReference type="ChEBI" id="CHEBI:57856"/>
        <dbReference type="ChEBI" id="CHEBI:59789"/>
        <dbReference type="ChEBI" id="CHEBI:74896"/>
        <dbReference type="ChEBI" id="CHEBI:74898"/>
        <dbReference type="EC" id="2.1.1.386"/>
    </reaction>
</comment>
<organism evidence="15 16">
    <name type="scientific">Eruca vesicaria subsp. sativa</name>
    <name type="common">Garden rocket</name>
    <name type="synonym">Eruca sativa</name>
    <dbReference type="NCBI Taxonomy" id="29727"/>
    <lineage>
        <taxon>Eukaryota</taxon>
        <taxon>Viridiplantae</taxon>
        <taxon>Streptophyta</taxon>
        <taxon>Embryophyta</taxon>
        <taxon>Tracheophyta</taxon>
        <taxon>Spermatophyta</taxon>
        <taxon>Magnoliopsida</taxon>
        <taxon>eudicotyledons</taxon>
        <taxon>Gunneridae</taxon>
        <taxon>Pentapetalae</taxon>
        <taxon>rosids</taxon>
        <taxon>malvids</taxon>
        <taxon>Brassicales</taxon>
        <taxon>Brassicaceae</taxon>
        <taxon>Brassiceae</taxon>
        <taxon>Eruca</taxon>
    </lineage>
</organism>
<accession>A0ABC8K5Y3</accession>
<sequence length="943" mass="105998">MACVKEETLTPKETIHQKFGVKASYRIEQVHVPSQSSCLYRCHLQLPEFSVVSNVFKKKQDSEQSAAELALEKLGIHPHDDDDITLGQAWDDIVERLKYIFSDEFLSDDHHPLGSHLRASLLRDSERRGSLPLSAIAAFDANINSRCKVINPSVEQDPILVMSYVMKAAAKLSDYIVVSPHVASLRKKTPYPPAVVEALATHRESIKLEAVYIQCATSDEEIVDPVILDITSGRYYLDTIAERLGLKDSSQLIISRTFGKTSSGYECRVYSAIPKPSPDKSSKSYGKLPADEDYHQSSHFKQPWNAKASSACSQDVHGDAIVAAVGYSWRSNELEHDDVTLKSFYRIYCGMSPNGIYKFSRQAVIAAHLPFSFTTKSNWRGTLPREMLSMFCRQQQLAEPVFTICTAPVKPLSDILRSFKKIKDSESNDGNNQCVNEYAGSDDSYNHYNSKDEEELPVLESGYRCDVKILSKSQDLVLDCSPGNLYEKESYAIQNAALKALTWFSSFFEDLDADPEQPRYTNGELNWMFQRNIMIKGKFPSSKRYEEPKYKSKSKTTDMDRKRRRVRTIPNGSMVSICYSVSVQVDSDFSKTGKCLKELIESNVEMEFEVGVGSMNPHLESVVTQMCVGQYACFMTNRPAEGLVLAASNDTVRTRSLLSELCAPLEYSVHLLGVKGPTEKRVEAVFFKPPLSNQRVEYAVKLIKESSASTLVDFGCGSGSLLESLLEVPTSLQTIVGVDISQKALARAAKMLHSTLNKGACKLKSVTLFDGSILEFDSRLHGIDIATCLEVIEHMEEDEAFQFGKTVLSLFQPKLLLVSTPNYEYNRILHKSSLYHSKDRSMSQRSKFRNLDHKFEWTRAQFNHWASKLAKSHNYSVEFSGVGGSGNVDPGFASQIAVFRRKSFSEVEKVSVQQPYKVIWEWTRVEGDKKYQPEQSSSSLLVC</sequence>
<dbReference type="Pfam" id="PF17842">
    <property type="entry name" value="dsRBD2"/>
    <property type="match status" value="1"/>
</dbReference>
<dbReference type="PROSITE" id="PS50961">
    <property type="entry name" value="HTH_LA"/>
    <property type="match status" value="1"/>
</dbReference>
<dbReference type="SUPFAM" id="SSF53335">
    <property type="entry name" value="S-adenosyl-L-methionine-dependent methyltransferases"/>
    <property type="match status" value="1"/>
</dbReference>
<dbReference type="PANTHER" id="PTHR21404:SF3">
    <property type="entry name" value="SMALL RNA 2'-O-METHYLTRANSFERASE"/>
    <property type="match status" value="1"/>
</dbReference>
<dbReference type="InterPro" id="IPR040813">
    <property type="entry name" value="Hen1_Lam_C"/>
</dbReference>
<dbReference type="InterPro" id="IPR040870">
    <property type="entry name" value="HEN1_dsRBD2"/>
</dbReference>
<dbReference type="Gene3D" id="3.30.160.20">
    <property type="match status" value="1"/>
</dbReference>
<dbReference type="Pfam" id="PF08242">
    <property type="entry name" value="Methyltransf_12"/>
    <property type="match status" value="1"/>
</dbReference>
<keyword evidence="8" id="KW-0460">Magnesium</keyword>
<dbReference type="GO" id="GO:0090486">
    <property type="term" value="F:small RNA 2'-O-methyltransferase activity"/>
    <property type="evidence" value="ECO:0007669"/>
    <property type="project" value="UniProtKB-EC"/>
</dbReference>
<comment type="similarity">
    <text evidence="2">Belongs to the methyltransferase superfamily. HEN1 family.</text>
</comment>
<dbReference type="InterPro" id="IPR056755">
    <property type="entry name" value="DSRM_2"/>
</dbReference>
<dbReference type="Pfam" id="PF24995">
    <property type="entry name" value="DSRM_2"/>
    <property type="match status" value="1"/>
</dbReference>
<evidence type="ECO:0000313" key="16">
    <source>
        <dbReference type="Proteomes" id="UP001642260"/>
    </source>
</evidence>
<dbReference type="EMBL" id="CAKOAT010152932">
    <property type="protein sequence ID" value="CAH8345755.1"/>
    <property type="molecule type" value="Genomic_DNA"/>
</dbReference>
<dbReference type="FunFam" id="3.40.50.150:FF:000215">
    <property type="entry name" value="Hua enhancer1"/>
    <property type="match status" value="1"/>
</dbReference>
<evidence type="ECO:0000256" key="2">
    <source>
        <dbReference type="ARBA" id="ARBA00009026"/>
    </source>
</evidence>
<evidence type="ECO:0000256" key="11">
    <source>
        <dbReference type="ARBA" id="ARBA00035025"/>
    </source>
</evidence>
<dbReference type="Pfam" id="PF21224">
    <property type="entry name" value="Hen1_LCD"/>
    <property type="match status" value="1"/>
</dbReference>
<comment type="caution">
    <text evidence="15">The sequence shown here is derived from an EMBL/GenBank/DDBJ whole genome shotgun (WGS) entry which is preliminary data.</text>
</comment>
<evidence type="ECO:0000256" key="8">
    <source>
        <dbReference type="ARBA" id="ARBA00022842"/>
    </source>
</evidence>
<dbReference type="Pfam" id="PF18441">
    <property type="entry name" value="Hen1_Lam_C"/>
    <property type="match status" value="1"/>
</dbReference>
<evidence type="ECO:0000256" key="7">
    <source>
        <dbReference type="ARBA" id="ARBA00022723"/>
    </source>
</evidence>
<evidence type="ECO:0000256" key="5">
    <source>
        <dbReference type="ARBA" id="ARBA00022679"/>
    </source>
</evidence>
<keyword evidence="6" id="KW-0949">S-adenosyl-L-methionine</keyword>
<gene>
    <name evidence="15" type="ORF">ERUC_LOCUS16724</name>
</gene>
<dbReference type="GO" id="GO:0032259">
    <property type="term" value="P:methylation"/>
    <property type="evidence" value="ECO:0007669"/>
    <property type="project" value="UniProtKB-KW"/>
</dbReference>
<keyword evidence="10" id="KW-0943">RNA-mediated gene silencing</keyword>
<dbReference type="InterPro" id="IPR013217">
    <property type="entry name" value="Methyltransf_12"/>
</dbReference>
<dbReference type="GO" id="GO:0016070">
    <property type="term" value="P:RNA metabolic process"/>
    <property type="evidence" value="ECO:0007669"/>
    <property type="project" value="UniProtKB-ARBA"/>
</dbReference>